<accession>A0A448WVU0</accession>
<dbReference type="EMBL" id="CAAALY010050979">
    <property type="protein sequence ID" value="VEL21381.1"/>
    <property type="molecule type" value="Genomic_DNA"/>
</dbReference>
<dbReference type="Proteomes" id="UP000784294">
    <property type="component" value="Unassembled WGS sequence"/>
</dbReference>
<protein>
    <submittedName>
        <fullName evidence="1">Uncharacterized protein</fullName>
    </submittedName>
</protein>
<gene>
    <name evidence="1" type="ORF">PXEA_LOCUS14821</name>
</gene>
<sequence>MNIILGVGGQESGIHVKLVRAKLSQRQLNNSELQTISNSAQPLFMGSSALLLFVHNVKIYTPTLPGHWPFDPLGRYWSGSSCEAQTGR</sequence>
<dbReference type="AlphaFoldDB" id="A0A448WVU0"/>
<comment type="caution">
    <text evidence="1">The sequence shown here is derived from an EMBL/GenBank/DDBJ whole genome shotgun (WGS) entry which is preliminary data.</text>
</comment>
<name>A0A448WVU0_9PLAT</name>
<evidence type="ECO:0000313" key="1">
    <source>
        <dbReference type="EMBL" id="VEL21381.1"/>
    </source>
</evidence>
<evidence type="ECO:0000313" key="2">
    <source>
        <dbReference type="Proteomes" id="UP000784294"/>
    </source>
</evidence>
<proteinExistence type="predicted"/>
<keyword evidence="2" id="KW-1185">Reference proteome</keyword>
<organism evidence="1 2">
    <name type="scientific">Protopolystoma xenopodis</name>
    <dbReference type="NCBI Taxonomy" id="117903"/>
    <lineage>
        <taxon>Eukaryota</taxon>
        <taxon>Metazoa</taxon>
        <taxon>Spiralia</taxon>
        <taxon>Lophotrochozoa</taxon>
        <taxon>Platyhelminthes</taxon>
        <taxon>Monogenea</taxon>
        <taxon>Polyopisthocotylea</taxon>
        <taxon>Polystomatidea</taxon>
        <taxon>Polystomatidae</taxon>
        <taxon>Protopolystoma</taxon>
    </lineage>
</organism>
<reference evidence="1" key="1">
    <citation type="submission" date="2018-11" db="EMBL/GenBank/DDBJ databases">
        <authorList>
            <consortium name="Pathogen Informatics"/>
        </authorList>
    </citation>
    <scope>NUCLEOTIDE SEQUENCE</scope>
</reference>